<dbReference type="InterPro" id="IPR001387">
    <property type="entry name" value="Cro/C1-type_HTH"/>
</dbReference>
<evidence type="ECO:0000313" key="3">
    <source>
        <dbReference type="Proteomes" id="UP000051735"/>
    </source>
</evidence>
<reference evidence="2 3" key="1">
    <citation type="journal article" date="2015" name="Genome Announc.">
        <title>Expanding the biotechnology potential of lactobacilli through comparative genomics of 213 strains and associated genera.</title>
        <authorList>
            <person name="Sun Z."/>
            <person name="Harris H.M."/>
            <person name="McCann A."/>
            <person name="Guo C."/>
            <person name="Argimon S."/>
            <person name="Zhang W."/>
            <person name="Yang X."/>
            <person name="Jeffery I.B."/>
            <person name="Cooney J.C."/>
            <person name="Kagawa T.F."/>
            <person name="Liu W."/>
            <person name="Song Y."/>
            <person name="Salvetti E."/>
            <person name="Wrobel A."/>
            <person name="Rasinkangas P."/>
            <person name="Parkhill J."/>
            <person name="Rea M.C."/>
            <person name="O'Sullivan O."/>
            <person name="Ritari J."/>
            <person name="Douillard F.P."/>
            <person name="Paul Ross R."/>
            <person name="Yang R."/>
            <person name="Briner A.E."/>
            <person name="Felis G.E."/>
            <person name="de Vos W.M."/>
            <person name="Barrangou R."/>
            <person name="Klaenhammer T.R."/>
            <person name="Caufield P.W."/>
            <person name="Cui Y."/>
            <person name="Zhang H."/>
            <person name="O'Toole P.W."/>
        </authorList>
    </citation>
    <scope>NUCLEOTIDE SEQUENCE [LARGE SCALE GENOMIC DNA]</scope>
    <source>
        <strain evidence="2 3">DSM 6629</strain>
    </source>
</reference>
<name>A0ABR5PSE0_9LACO</name>
<keyword evidence="3" id="KW-1185">Reference proteome</keyword>
<sequence length="244" mass="28184">MAYQKNFTTTYIINGREYRITAPALFDNETHEILADLELDDRAAEMARSQYRIDMGLLTPQKIKDYRTKIGLTQEELGELTKLNPQLIAIYEAGEFPSKKDNQVLASLIKSDHVLLQLINDSKTHFSPQLIAKVNAYLNHTQVKKVSQKPEFTVNQLANWLEVESYFIDEILTRFELITMLDLAYETYLETTGNELFTPHIIDLQGEDYQDQKPNLAAMNNYNLVSTNEKIVDLLSQILRDFDK</sequence>
<dbReference type="EMBL" id="AZGN01000013">
    <property type="protein sequence ID" value="KRM33951.1"/>
    <property type="molecule type" value="Genomic_DNA"/>
</dbReference>
<proteinExistence type="predicted"/>
<dbReference type="Proteomes" id="UP000051735">
    <property type="component" value="Unassembled WGS sequence"/>
</dbReference>
<dbReference type="RefSeq" id="WP_057809640.1">
    <property type="nucleotide sequence ID" value="NZ_AZGN01000013.1"/>
</dbReference>
<evidence type="ECO:0000313" key="2">
    <source>
        <dbReference type="EMBL" id="KRM33951.1"/>
    </source>
</evidence>
<evidence type="ECO:0000259" key="1">
    <source>
        <dbReference type="PROSITE" id="PS50943"/>
    </source>
</evidence>
<protein>
    <submittedName>
        <fullName evidence="2">Phage associated protein</fullName>
    </submittedName>
</protein>
<dbReference type="InterPro" id="IPR010982">
    <property type="entry name" value="Lambda_DNA-bd_dom_sf"/>
</dbReference>
<dbReference type="CDD" id="cd00093">
    <property type="entry name" value="HTH_XRE"/>
    <property type="match status" value="1"/>
</dbReference>
<dbReference type="GeneID" id="75116779"/>
<feature type="domain" description="HTH cro/C1-type" evidence="1">
    <location>
        <begin position="63"/>
        <end position="116"/>
    </location>
</feature>
<dbReference type="PROSITE" id="PS50943">
    <property type="entry name" value="HTH_CROC1"/>
    <property type="match status" value="1"/>
</dbReference>
<comment type="caution">
    <text evidence="2">The sequence shown here is derived from an EMBL/GenBank/DDBJ whole genome shotgun (WGS) entry which is preliminary data.</text>
</comment>
<dbReference type="SUPFAM" id="SSF47413">
    <property type="entry name" value="lambda repressor-like DNA-binding domains"/>
    <property type="match status" value="1"/>
</dbReference>
<dbReference type="Gene3D" id="1.10.260.40">
    <property type="entry name" value="lambda repressor-like DNA-binding domains"/>
    <property type="match status" value="1"/>
</dbReference>
<organism evidence="2 3">
    <name type="scientific">Lactobacillus intestinalis DSM 6629</name>
    <dbReference type="NCBI Taxonomy" id="1423761"/>
    <lineage>
        <taxon>Bacteria</taxon>
        <taxon>Bacillati</taxon>
        <taxon>Bacillota</taxon>
        <taxon>Bacilli</taxon>
        <taxon>Lactobacillales</taxon>
        <taxon>Lactobacillaceae</taxon>
        <taxon>Lactobacillus</taxon>
    </lineage>
</organism>
<gene>
    <name evidence="2" type="ORF">FC44_GL000630</name>
</gene>
<accession>A0ABR5PSE0</accession>